<evidence type="ECO:0000313" key="6">
    <source>
        <dbReference type="EMBL" id="NUU60935.1"/>
    </source>
</evidence>
<feature type="modified residue" description="N6-(pyridoxal phosphate)lysine" evidence="4">
    <location>
        <position position="181"/>
    </location>
</feature>
<evidence type="ECO:0000256" key="3">
    <source>
        <dbReference type="PIRSR" id="PIRSR000390-1"/>
    </source>
</evidence>
<evidence type="ECO:0000256" key="4">
    <source>
        <dbReference type="PIRSR" id="PIRSR000390-2"/>
    </source>
</evidence>
<sequence>MINVTKTYLPDREKFKQYVDRIFDSGWITNNGELVKILQQKLSDYLKVKHIHLVSNGTTSLQIAYKALGLTGEVITTPFSFVATTSSLVWEGLTPVFVDIDELTYCINTDKIEEKITERTSAIVATHVFGNTCNIEEIERIARKYNLRVIYDAAHSFGVKYKGRSVYSYGDISIASFHSTKVFHTIEGGALIMNDDTVYEKVKNMSNFGITGPEQIIGLGINAKINEFEAAMGLCLLDEIDENIRRRERVYSLYRDTFVEEPRIKLQEWNADGSYNYGYFPLVFENEEILLKVISALNEKGINPRRYFYPSLDRLSYIDSDYMKVSNSIAERIICLPLYETLSFRDQMNIIQTIQEALD</sequence>
<dbReference type="InterPro" id="IPR015424">
    <property type="entry name" value="PyrdxlP-dep_Trfase"/>
</dbReference>
<evidence type="ECO:0000256" key="1">
    <source>
        <dbReference type="ARBA" id="ARBA00022898"/>
    </source>
</evidence>
<dbReference type="PIRSF" id="PIRSF000390">
    <property type="entry name" value="PLP_StrS"/>
    <property type="match status" value="1"/>
</dbReference>
<gene>
    <name evidence="6" type="ORF">HPT30_11310</name>
</gene>
<evidence type="ECO:0000313" key="7">
    <source>
        <dbReference type="Proteomes" id="UP000564806"/>
    </source>
</evidence>
<dbReference type="CDD" id="cd00616">
    <property type="entry name" value="AHBA_syn"/>
    <property type="match status" value="1"/>
</dbReference>
<dbReference type="Proteomes" id="UP000564806">
    <property type="component" value="Unassembled WGS sequence"/>
</dbReference>
<keyword evidence="6" id="KW-0808">Transferase</keyword>
<evidence type="ECO:0000256" key="5">
    <source>
        <dbReference type="RuleBase" id="RU004508"/>
    </source>
</evidence>
<dbReference type="InterPro" id="IPR015421">
    <property type="entry name" value="PyrdxlP-dep_Trfase_major"/>
</dbReference>
<proteinExistence type="inferred from homology"/>
<dbReference type="SUPFAM" id="SSF53383">
    <property type="entry name" value="PLP-dependent transferases"/>
    <property type="match status" value="1"/>
</dbReference>
<accession>A0A850EIP0</accession>
<dbReference type="GO" id="GO:0030170">
    <property type="term" value="F:pyridoxal phosphate binding"/>
    <property type="evidence" value="ECO:0007669"/>
    <property type="project" value="TreeGrafter"/>
</dbReference>
<dbReference type="EMBL" id="JABWCS010000205">
    <property type="protein sequence ID" value="NUU60935.1"/>
    <property type="molecule type" value="Genomic_DNA"/>
</dbReference>
<dbReference type="AlphaFoldDB" id="A0A850EIP0"/>
<comment type="caution">
    <text evidence="6">The sequence shown here is derived from an EMBL/GenBank/DDBJ whole genome shotgun (WGS) entry which is preliminary data.</text>
</comment>
<keyword evidence="6" id="KW-0032">Aminotransferase</keyword>
<dbReference type="PANTHER" id="PTHR30244:SF9">
    <property type="entry name" value="PROTEIN RV3402C"/>
    <property type="match status" value="1"/>
</dbReference>
<reference evidence="6" key="1">
    <citation type="submission" date="2020-06" db="EMBL/GenBank/DDBJ databases">
        <title>Paenibacillus sp. nov., isolated from soil.</title>
        <authorList>
            <person name="Seo Y.L."/>
        </authorList>
    </citation>
    <scope>NUCLEOTIDE SEQUENCE [LARGE SCALE GENOMIC DNA]</scope>
    <source>
        <strain evidence="6">JW14</strain>
    </source>
</reference>
<name>A0A850EIP0_9BACL</name>
<dbReference type="PANTHER" id="PTHR30244">
    <property type="entry name" value="TRANSAMINASE"/>
    <property type="match status" value="1"/>
</dbReference>
<protein>
    <submittedName>
        <fullName evidence="6">DegT/DnrJ/EryC1/StrS family aminotransferase</fullName>
    </submittedName>
</protein>
<comment type="similarity">
    <text evidence="2 5">Belongs to the DegT/DnrJ/EryC1 family.</text>
</comment>
<evidence type="ECO:0000256" key="2">
    <source>
        <dbReference type="ARBA" id="ARBA00037999"/>
    </source>
</evidence>
<dbReference type="Pfam" id="PF01041">
    <property type="entry name" value="DegT_DnrJ_EryC1"/>
    <property type="match status" value="1"/>
</dbReference>
<dbReference type="GO" id="GO:0008483">
    <property type="term" value="F:transaminase activity"/>
    <property type="evidence" value="ECO:0007669"/>
    <property type="project" value="UniProtKB-KW"/>
</dbReference>
<dbReference type="InterPro" id="IPR000653">
    <property type="entry name" value="DegT/StrS_aminotransferase"/>
</dbReference>
<dbReference type="Gene3D" id="3.40.640.10">
    <property type="entry name" value="Type I PLP-dependent aspartate aminotransferase-like (Major domain)"/>
    <property type="match status" value="1"/>
</dbReference>
<organism evidence="6 7">
    <name type="scientific">Paenibacillus agri</name>
    <dbReference type="NCBI Taxonomy" id="2744309"/>
    <lineage>
        <taxon>Bacteria</taxon>
        <taxon>Bacillati</taxon>
        <taxon>Bacillota</taxon>
        <taxon>Bacilli</taxon>
        <taxon>Bacillales</taxon>
        <taxon>Paenibacillaceae</taxon>
        <taxon>Paenibacillus</taxon>
    </lineage>
</organism>
<keyword evidence="1 4" id="KW-0663">Pyridoxal phosphate</keyword>
<dbReference type="RefSeq" id="WP_175371492.1">
    <property type="nucleotide sequence ID" value="NZ_JABWCS010000205.1"/>
</dbReference>
<keyword evidence="7" id="KW-1185">Reference proteome</keyword>
<dbReference type="GO" id="GO:0000271">
    <property type="term" value="P:polysaccharide biosynthetic process"/>
    <property type="evidence" value="ECO:0007669"/>
    <property type="project" value="TreeGrafter"/>
</dbReference>
<feature type="active site" description="Proton acceptor" evidence="3">
    <location>
        <position position="181"/>
    </location>
</feature>